<proteinExistence type="predicted"/>
<evidence type="ECO:0000259" key="1">
    <source>
        <dbReference type="Pfam" id="PF18903"/>
    </source>
</evidence>
<dbReference type="EMBL" id="PCSU01000022">
    <property type="protein sequence ID" value="PIP56718.1"/>
    <property type="molecule type" value="Genomic_DNA"/>
</dbReference>
<organism evidence="2 3">
    <name type="scientific">candidate division WWE3 bacterium CG22_combo_CG10-13_8_21_14_all_39_12</name>
    <dbReference type="NCBI Taxonomy" id="1975094"/>
    <lineage>
        <taxon>Bacteria</taxon>
        <taxon>Katanobacteria</taxon>
    </lineage>
</organism>
<reference evidence="2 3" key="1">
    <citation type="submission" date="2017-09" db="EMBL/GenBank/DDBJ databases">
        <title>Depth-based differentiation of microbial function through sediment-hosted aquifers and enrichment of novel symbionts in the deep terrestrial subsurface.</title>
        <authorList>
            <person name="Probst A.J."/>
            <person name="Ladd B."/>
            <person name="Jarett J.K."/>
            <person name="Geller-Mcgrath D.E."/>
            <person name="Sieber C.M."/>
            <person name="Emerson J.B."/>
            <person name="Anantharaman K."/>
            <person name="Thomas B.C."/>
            <person name="Malmstrom R."/>
            <person name="Stieglmeier M."/>
            <person name="Klingl A."/>
            <person name="Woyke T."/>
            <person name="Ryan C.M."/>
            <person name="Banfield J.F."/>
        </authorList>
    </citation>
    <scope>NUCLEOTIDE SEQUENCE [LARGE SCALE GENOMIC DNA]</scope>
    <source>
        <strain evidence="2">CG22_combo_CG10-13_8_21_14_all_39_12</strain>
    </source>
</reference>
<protein>
    <recommendedName>
        <fullName evidence="1">DUF5659 domain-containing protein</fullName>
    </recommendedName>
</protein>
<sequence length="81" mass="9513">MRDTNKKYETQNLNLAGALHTKGCTLIDFTKNPDSKITFIFDHYVDCKEYEKQWLLNTLEVKAFEYSQSLKLMKGVLYGDR</sequence>
<dbReference type="AlphaFoldDB" id="A0A2H0BI75"/>
<name>A0A2H0BI75_UNCKA</name>
<evidence type="ECO:0000313" key="3">
    <source>
        <dbReference type="Proteomes" id="UP000228495"/>
    </source>
</evidence>
<evidence type="ECO:0000313" key="2">
    <source>
        <dbReference type="EMBL" id="PIP56718.1"/>
    </source>
</evidence>
<gene>
    <name evidence="2" type="ORF">COX05_01560</name>
</gene>
<comment type="caution">
    <text evidence="2">The sequence shown here is derived from an EMBL/GenBank/DDBJ whole genome shotgun (WGS) entry which is preliminary data.</text>
</comment>
<feature type="domain" description="DUF5659" evidence="1">
    <location>
        <begin position="5"/>
        <end position="78"/>
    </location>
</feature>
<dbReference type="Pfam" id="PF18903">
    <property type="entry name" value="DUF5659"/>
    <property type="match status" value="1"/>
</dbReference>
<dbReference type="Proteomes" id="UP000228495">
    <property type="component" value="Unassembled WGS sequence"/>
</dbReference>
<accession>A0A2H0BI75</accession>
<dbReference type="InterPro" id="IPR043718">
    <property type="entry name" value="DUF5659"/>
</dbReference>